<feature type="transmembrane region" description="Helical" evidence="4">
    <location>
        <begin position="102"/>
        <end position="123"/>
    </location>
</feature>
<dbReference type="InterPro" id="IPR020846">
    <property type="entry name" value="MFS_dom"/>
</dbReference>
<feature type="transmembrane region" description="Helical" evidence="4">
    <location>
        <begin position="283"/>
        <end position="304"/>
    </location>
</feature>
<evidence type="ECO:0000256" key="3">
    <source>
        <dbReference type="ARBA" id="ARBA00023136"/>
    </source>
</evidence>
<dbReference type="PANTHER" id="PTHR23526:SF1">
    <property type="entry name" value="MAJOR FACILITATOR SUPERFAMILY MFS_1"/>
    <property type="match status" value="1"/>
</dbReference>
<protein>
    <recommendedName>
        <fullName evidence="5">Major facilitator superfamily (MFS) profile domain-containing protein</fullName>
    </recommendedName>
</protein>
<dbReference type="AlphaFoldDB" id="A0A2S2E3V3"/>
<evidence type="ECO:0000313" key="7">
    <source>
        <dbReference type="Proteomes" id="UP000245728"/>
    </source>
</evidence>
<evidence type="ECO:0000259" key="5">
    <source>
        <dbReference type="PROSITE" id="PS50850"/>
    </source>
</evidence>
<feature type="transmembrane region" description="Helical" evidence="4">
    <location>
        <begin position="376"/>
        <end position="399"/>
    </location>
</feature>
<proteinExistence type="predicted"/>
<dbReference type="InterPro" id="IPR036259">
    <property type="entry name" value="MFS_trans_sf"/>
</dbReference>
<keyword evidence="3 4" id="KW-0472">Membrane</keyword>
<dbReference type="KEGG" id="salh:HMF8227_01861"/>
<feature type="transmembrane region" description="Helical" evidence="4">
    <location>
        <begin position="195"/>
        <end position="219"/>
    </location>
</feature>
<accession>A0A2S2E3V3</accession>
<dbReference type="GO" id="GO:0022857">
    <property type="term" value="F:transmembrane transporter activity"/>
    <property type="evidence" value="ECO:0007669"/>
    <property type="project" value="InterPro"/>
</dbReference>
<dbReference type="Proteomes" id="UP000245728">
    <property type="component" value="Chromosome"/>
</dbReference>
<reference evidence="6 7" key="1">
    <citation type="submission" date="2018-05" db="EMBL/GenBank/DDBJ databases">
        <title>Salinimonas sp. HMF8227 Genome sequencing and assembly.</title>
        <authorList>
            <person name="Kang H."/>
            <person name="Kang J."/>
            <person name="Cha I."/>
            <person name="Kim H."/>
            <person name="Joh K."/>
        </authorList>
    </citation>
    <scope>NUCLEOTIDE SEQUENCE [LARGE SCALE GENOMIC DNA]</scope>
    <source>
        <strain evidence="6 7">HMF8227</strain>
    </source>
</reference>
<dbReference type="PANTHER" id="PTHR23526">
    <property type="entry name" value="INTEGRAL MEMBRANE TRANSPORT PROTEIN-RELATED"/>
    <property type="match status" value="1"/>
</dbReference>
<feature type="transmembrane region" description="Helical" evidence="4">
    <location>
        <begin position="339"/>
        <end position="356"/>
    </location>
</feature>
<evidence type="ECO:0000313" key="6">
    <source>
        <dbReference type="EMBL" id="AWL12331.1"/>
    </source>
</evidence>
<dbReference type="RefSeq" id="WP_109339917.1">
    <property type="nucleotide sequence ID" value="NZ_CP029347.1"/>
</dbReference>
<keyword evidence="7" id="KW-1185">Reference proteome</keyword>
<evidence type="ECO:0000256" key="1">
    <source>
        <dbReference type="ARBA" id="ARBA00022692"/>
    </source>
</evidence>
<organism evidence="6 7">
    <name type="scientific">Saliniradius amylolyticus</name>
    <dbReference type="NCBI Taxonomy" id="2183582"/>
    <lineage>
        <taxon>Bacteria</taxon>
        <taxon>Pseudomonadati</taxon>
        <taxon>Pseudomonadota</taxon>
        <taxon>Gammaproteobacteria</taxon>
        <taxon>Alteromonadales</taxon>
        <taxon>Alteromonadaceae</taxon>
        <taxon>Saliniradius</taxon>
    </lineage>
</organism>
<dbReference type="Gene3D" id="1.20.1250.20">
    <property type="entry name" value="MFS general substrate transporter like domains"/>
    <property type="match status" value="2"/>
</dbReference>
<evidence type="ECO:0000256" key="4">
    <source>
        <dbReference type="SAM" id="Phobius"/>
    </source>
</evidence>
<feature type="transmembrane region" description="Helical" evidence="4">
    <location>
        <begin position="316"/>
        <end position="333"/>
    </location>
</feature>
<dbReference type="Pfam" id="PF07690">
    <property type="entry name" value="MFS_1"/>
    <property type="match status" value="1"/>
</dbReference>
<feature type="transmembrane region" description="Helical" evidence="4">
    <location>
        <begin position="129"/>
        <end position="147"/>
    </location>
</feature>
<dbReference type="SUPFAM" id="SSF103473">
    <property type="entry name" value="MFS general substrate transporter"/>
    <property type="match status" value="1"/>
</dbReference>
<dbReference type="OrthoDB" id="1117124at2"/>
<sequence>MKIEKLYQIVDAEHEGRTCKDLDDKACQRVPGNFLLICASLIMTKLGDLLASPKIVLSWLLGSAGAAPGIISLLVPIRESGSLVPQLAIGAWVRRHPKRKGFWVIGSVIQGMCVALMAVSLWTLSGNQAGFAVLGLLVLFSLARGMCSVSIKDVQGKTIPKGRRGRLSGLASSVSGALTVVIGLAFFSGDEDPTLAFYTLLLALAAVLWLFAAVVFSLVEEEQGETQGGNNALKDALKNLTLLKTDAHFRAFVIARALLMGSALSAPFVLLLAQNQSASPHTFAAFLIASSLGTSLSATIWGWLADDSSRKVMFKGGLFAALAALAVLAVDLSQISSNIYLYAGLYLLLSIAHAGVRIGRQTYIVDMADGVKRTDYVSVSNSVIGLLLLVVGLISAGFAALSTHAALAFLGLMGLVGSIWTYRLPEVSE</sequence>
<dbReference type="PROSITE" id="PS50850">
    <property type="entry name" value="MFS"/>
    <property type="match status" value="1"/>
</dbReference>
<dbReference type="EMBL" id="CP029347">
    <property type="protein sequence ID" value="AWL12331.1"/>
    <property type="molecule type" value="Genomic_DNA"/>
</dbReference>
<feature type="domain" description="Major facilitator superfamily (MFS) profile" evidence="5">
    <location>
        <begin position="198"/>
        <end position="429"/>
    </location>
</feature>
<dbReference type="InterPro" id="IPR052528">
    <property type="entry name" value="Sugar_transport-like"/>
</dbReference>
<feature type="transmembrane region" description="Helical" evidence="4">
    <location>
        <begin position="251"/>
        <end position="271"/>
    </location>
</feature>
<gene>
    <name evidence="6" type="ORF">HMF8227_01861</name>
</gene>
<feature type="transmembrane region" description="Helical" evidence="4">
    <location>
        <begin position="167"/>
        <end position="189"/>
    </location>
</feature>
<feature type="transmembrane region" description="Helical" evidence="4">
    <location>
        <begin position="405"/>
        <end position="422"/>
    </location>
</feature>
<dbReference type="InterPro" id="IPR011701">
    <property type="entry name" value="MFS"/>
</dbReference>
<evidence type="ECO:0000256" key="2">
    <source>
        <dbReference type="ARBA" id="ARBA00022989"/>
    </source>
</evidence>
<keyword evidence="1 4" id="KW-0812">Transmembrane</keyword>
<keyword evidence="2 4" id="KW-1133">Transmembrane helix</keyword>
<name>A0A2S2E3V3_9ALTE</name>